<evidence type="ECO:0000256" key="2">
    <source>
        <dbReference type="SAM" id="MobiDB-lite"/>
    </source>
</evidence>
<dbReference type="GO" id="GO:0061343">
    <property type="term" value="P:cell adhesion involved in heart morphogenesis"/>
    <property type="evidence" value="ECO:0007669"/>
    <property type="project" value="TreeGrafter"/>
</dbReference>
<protein>
    <recommendedName>
        <fullName evidence="3">DNA ligase ATP-dependent N-terminal domain-containing protein</fullName>
    </recommendedName>
</protein>
<evidence type="ECO:0000259" key="3">
    <source>
        <dbReference type="Pfam" id="PF04675"/>
    </source>
</evidence>
<dbReference type="GO" id="GO:0031012">
    <property type="term" value="C:extracellular matrix"/>
    <property type="evidence" value="ECO:0007669"/>
    <property type="project" value="TreeGrafter"/>
</dbReference>
<evidence type="ECO:0000256" key="1">
    <source>
        <dbReference type="ARBA" id="ARBA00022598"/>
    </source>
</evidence>
<proteinExistence type="predicted"/>
<dbReference type="Gene3D" id="1.10.3260.10">
    <property type="entry name" value="DNA ligase, ATP-dependent, N-terminal domain"/>
    <property type="match status" value="1"/>
</dbReference>
<evidence type="ECO:0000313" key="5">
    <source>
        <dbReference type="Proteomes" id="UP000596742"/>
    </source>
</evidence>
<dbReference type="OrthoDB" id="10056483at2759"/>
<dbReference type="GO" id="GO:0006310">
    <property type="term" value="P:DNA recombination"/>
    <property type="evidence" value="ECO:0007669"/>
    <property type="project" value="InterPro"/>
</dbReference>
<dbReference type="SUPFAM" id="SSF117018">
    <property type="entry name" value="ATP-dependent DNA ligase DNA-binding domain"/>
    <property type="match status" value="1"/>
</dbReference>
<dbReference type="AlphaFoldDB" id="A0A8B6GL28"/>
<reference evidence="4" key="1">
    <citation type="submission" date="2018-11" db="EMBL/GenBank/DDBJ databases">
        <authorList>
            <person name="Alioto T."/>
            <person name="Alioto T."/>
        </authorList>
    </citation>
    <scope>NUCLEOTIDE SEQUENCE</scope>
</reference>
<dbReference type="GO" id="GO:0003677">
    <property type="term" value="F:DNA binding"/>
    <property type="evidence" value="ECO:0007669"/>
    <property type="project" value="InterPro"/>
</dbReference>
<name>A0A8B6GL28_MYTGA</name>
<dbReference type="InterPro" id="IPR012308">
    <property type="entry name" value="DNA_ligase_ATP-dep_N"/>
</dbReference>
<accession>A0A8B6GL28</accession>
<dbReference type="InterPro" id="IPR036599">
    <property type="entry name" value="DNA_ligase_N_sf"/>
</dbReference>
<gene>
    <name evidence="4" type="ORF">MGAL_10B018313</name>
</gene>
<dbReference type="Pfam" id="PF04675">
    <property type="entry name" value="DNA_ligase_A_N"/>
    <property type="match status" value="1"/>
</dbReference>
<organism evidence="4 5">
    <name type="scientific">Mytilus galloprovincialis</name>
    <name type="common">Mediterranean mussel</name>
    <dbReference type="NCBI Taxonomy" id="29158"/>
    <lineage>
        <taxon>Eukaryota</taxon>
        <taxon>Metazoa</taxon>
        <taxon>Spiralia</taxon>
        <taxon>Lophotrochozoa</taxon>
        <taxon>Mollusca</taxon>
        <taxon>Bivalvia</taxon>
        <taxon>Autobranchia</taxon>
        <taxon>Pteriomorphia</taxon>
        <taxon>Mytilida</taxon>
        <taxon>Mytiloidea</taxon>
        <taxon>Mytilidae</taxon>
        <taxon>Mytilinae</taxon>
        <taxon>Mytilus</taxon>
    </lineage>
</organism>
<dbReference type="EMBL" id="UYJE01008593">
    <property type="protein sequence ID" value="VDI65266.1"/>
    <property type="molecule type" value="Genomic_DNA"/>
</dbReference>
<dbReference type="PANTHER" id="PTHR33395">
    <property type="entry name" value="TRANSCRIPTASE, PUTATIVE-RELATED-RELATED"/>
    <property type="match status" value="1"/>
</dbReference>
<dbReference type="PANTHER" id="PTHR33395:SF22">
    <property type="entry name" value="REVERSE TRANSCRIPTASE DOMAIN-CONTAINING PROTEIN"/>
    <property type="match status" value="1"/>
</dbReference>
<dbReference type="Proteomes" id="UP000596742">
    <property type="component" value="Unassembled WGS sequence"/>
</dbReference>
<dbReference type="GO" id="GO:0007508">
    <property type="term" value="P:larval heart development"/>
    <property type="evidence" value="ECO:0007669"/>
    <property type="project" value="TreeGrafter"/>
</dbReference>
<dbReference type="SUPFAM" id="SSF56672">
    <property type="entry name" value="DNA/RNA polymerases"/>
    <property type="match status" value="1"/>
</dbReference>
<dbReference type="InterPro" id="IPR043502">
    <property type="entry name" value="DNA/RNA_pol_sf"/>
</dbReference>
<comment type="caution">
    <text evidence="4">The sequence shown here is derived from an EMBL/GenBank/DDBJ whole genome shotgun (WGS) entry which is preliminary data.</text>
</comment>
<sequence length="483" mass="55520">MISNLEYMSPLGKSDHCVLSFDYNCYINIKNKPRIAKLYDHGNYHDFKLELDKINWQEEIKDDFSVDTNWKYFLTTLNELEQRFVPTKKMTQIGKKKNAFPVDKKTRELIKRKNILSKKIVTNQDPEIRAEYNRSKTREGIGDLHTDPDDTKSPKTDDDKEKAEILSEYFASVFTQEPDGEIPVPNSINIANELTELKINKDMIMKHLKKLKIDKSPGPDKLHPRLLRETMESIAEPLSLIFNQSLNEKTVPKEWKNALVSAIFKKGNKSQAKNYRPVSLTSVVCKILEKIIREHIIKHMKLNRLFSNKQYGFISGRSTSLQLLEVIDKWTEAIDDGYEHMLAKLLIEVLCLGKDSPDANRLLNYKAPTSAKMESGDFASVAYYVLKNRCPEKGSLTIKEVNNCLDGIATNNAAKKKELVRKNILHLLTNMSAIELKWLIRMIVKELKVGLSQASVLSVYHPDAEEFYNVNNNLEKVSLLSKL</sequence>
<keyword evidence="1" id="KW-0436">Ligase</keyword>
<feature type="region of interest" description="Disordered" evidence="2">
    <location>
        <begin position="127"/>
        <end position="160"/>
    </location>
</feature>
<dbReference type="GO" id="GO:0003910">
    <property type="term" value="F:DNA ligase (ATP) activity"/>
    <property type="evidence" value="ECO:0007669"/>
    <property type="project" value="InterPro"/>
</dbReference>
<evidence type="ECO:0000313" key="4">
    <source>
        <dbReference type="EMBL" id="VDI65266.1"/>
    </source>
</evidence>
<feature type="domain" description="DNA ligase ATP-dependent N-terminal" evidence="3">
    <location>
        <begin position="339"/>
        <end position="461"/>
    </location>
</feature>
<keyword evidence="5" id="KW-1185">Reference proteome</keyword>
<dbReference type="GO" id="GO:0006281">
    <property type="term" value="P:DNA repair"/>
    <property type="evidence" value="ECO:0007669"/>
    <property type="project" value="InterPro"/>
</dbReference>